<sequence length="96" mass="10637">MSSSAAKKIRGVGNIFSTGARWDRDDNTVDGLPSNQLIASDDDFQDPDIDSQKQDIEPEIPLEDTEINFQPPSIENLSKNGSEDCARYAARVNKYC</sequence>
<dbReference type="EnsemblMetazoa" id="MESCA000199-RA">
    <property type="protein sequence ID" value="MESCA000199-PA"/>
    <property type="gene ID" value="MESCA000199"/>
</dbReference>
<reference evidence="1" key="2">
    <citation type="submission" date="2015-06" db="UniProtKB">
        <authorList>
            <consortium name="EnsemblMetazoa"/>
        </authorList>
    </citation>
    <scope>IDENTIFICATION</scope>
</reference>
<protein>
    <submittedName>
        <fullName evidence="1">Uncharacterized protein</fullName>
    </submittedName>
</protein>
<organism evidence="1 2">
    <name type="scientific">Megaselia scalaris</name>
    <name type="common">Humpbacked fly</name>
    <name type="synonym">Phora scalaris</name>
    <dbReference type="NCBI Taxonomy" id="36166"/>
    <lineage>
        <taxon>Eukaryota</taxon>
        <taxon>Metazoa</taxon>
        <taxon>Ecdysozoa</taxon>
        <taxon>Arthropoda</taxon>
        <taxon>Hexapoda</taxon>
        <taxon>Insecta</taxon>
        <taxon>Pterygota</taxon>
        <taxon>Neoptera</taxon>
        <taxon>Endopterygota</taxon>
        <taxon>Diptera</taxon>
        <taxon>Brachycera</taxon>
        <taxon>Muscomorpha</taxon>
        <taxon>Platypezoidea</taxon>
        <taxon>Phoridae</taxon>
        <taxon>Megaseliini</taxon>
        <taxon>Megaselia</taxon>
    </lineage>
</organism>
<dbReference type="AlphaFoldDB" id="T1GAE4"/>
<name>T1GAE4_MEGSC</name>
<evidence type="ECO:0000313" key="1">
    <source>
        <dbReference type="EnsemblMetazoa" id="MESCA000199-PA"/>
    </source>
</evidence>
<dbReference type="EMBL" id="CAQQ02393641">
    <property type="status" value="NOT_ANNOTATED_CDS"/>
    <property type="molecule type" value="Genomic_DNA"/>
</dbReference>
<keyword evidence="2" id="KW-1185">Reference proteome</keyword>
<proteinExistence type="predicted"/>
<evidence type="ECO:0000313" key="2">
    <source>
        <dbReference type="Proteomes" id="UP000015102"/>
    </source>
</evidence>
<accession>T1GAE4</accession>
<dbReference type="HOGENOM" id="CLU_2362097_0_0_1"/>
<dbReference type="Proteomes" id="UP000015102">
    <property type="component" value="Unassembled WGS sequence"/>
</dbReference>
<dbReference type="EMBL" id="CAQQ02393642">
    <property type="status" value="NOT_ANNOTATED_CDS"/>
    <property type="molecule type" value="Genomic_DNA"/>
</dbReference>
<reference evidence="2" key="1">
    <citation type="submission" date="2013-02" db="EMBL/GenBank/DDBJ databases">
        <authorList>
            <person name="Hughes D."/>
        </authorList>
    </citation>
    <scope>NUCLEOTIDE SEQUENCE</scope>
    <source>
        <strain>Durham</strain>
        <strain evidence="2">NC isolate 2 -- Noor lab</strain>
    </source>
</reference>